<dbReference type="Gene3D" id="6.20.50.80">
    <property type="match status" value="1"/>
</dbReference>
<dbReference type="SUPFAM" id="SSF64484">
    <property type="entry name" value="beta and beta-prime subunits of DNA dependent RNA-polymerase"/>
    <property type="match status" value="1"/>
</dbReference>
<keyword evidence="2 13" id="KW-0240">DNA-directed RNA polymerase</keyword>
<feature type="binding site" evidence="13">
    <location>
        <position position="62"/>
    </location>
    <ligand>
        <name>Zn(2+)</name>
        <dbReference type="ChEBI" id="CHEBI:29105"/>
        <label>1</label>
    </ligand>
</feature>
<dbReference type="InterPro" id="IPR007083">
    <property type="entry name" value="RNA_pol_Rpb1_4"/>
</dbReference>
<reference evidence="17 18" key="1">
    <citation type="journal article" date="2019" name="Int. J. Syst. Evol. Microbiol.">
        <title>The Global Catalogue of Microorganisms (GCM) 10K type strain sequencing project: providing services to taxonomists for standard genome sequencing and annotation.</title>
        <authorList>
            <consortium name="The Broad Institute Genomics Platform"/>
            <consortium name="The Broad Institute Genome Sequencing Center for Infectious Disease"/>
            <person name="Wu L."/>
            <person name="Ma J."/>
        </authorList>
    </citation>
    <scope>NUCLEOTIDE SEQUENCE [LARGE SCALE GENOMIC DNA]</scope>
    <source>
        <strain evidence="17 18">CGMCC 1.16026</strain>
    </source>
</reference>
<dbReference type="Pfam" id="PF04983">
    <property type="entry name" value="RNA_pol_Rpb1_3"/>
    <property type="match status" value="1"/>
</dbReference>
<dbReference type="PANTHER" id="PTHR19376">
    <property type="entry name" value="DNA-DIRECTED RNA POLYMERASE"/>
    <property type="match status" value="1"/>
</dbReference>
<dbReference type="CDD" id="cd02582">
    <property type="entry name" value="RNAP_archeal_A"/>
    <property type="match status" value="1"/>
</dbReference>
<feature type="binding site" evidence="13">
    <location>
        <position position="524"/>
    </location>
    <ligand>
        <name>Mg(2+)</name>
        <dbReference type="ChEBI" id="CHEBI:18420"/>
    </ligand>
</feature>
<dbReference type="Gene3D" id="1.10.132.30">
    <property type="match status" value="1"/>
</dbReference>
<dbReference type="Gene3D" id="2.40.40.20">
    <property type="match status" value="1"/>
</dbReference>
<dbReference type="HAMAP" id="MF_00863">
    <property type="entry name" value="RNApol_arch_Rpo1N"/>
    <property type="match status" value="1"/>
</dbReference>
<dbReference type="GO" id="GO:0000287">
    <property type="term" value="F:magnesium ion binding"/>
    <property type="evidence" value="ECO:0007669"/>
    <property type="project" value="UniProtKB-UniRule"/>
</dbReference>
<dbReference type="InterPro" id="IPR007080">
    <property type="entry name" value="RNA_pol_Rpb1_1"/>
</dbReference>
<dbReference type="InterPro" id="IPR012758">
    <property type="entry name" value="RPO1N"/>
</dbReference>
<dbReference type="NCBIfam" id="NF006336">
    <property type="entry name" value="PRK08566.1"/>
    <property type="match status" value="1"/>
</dbReference>
<comment type="subcellular location">
    <subcellularLocation>
        <location evidence="13">Cytoplasm</location>
    </subcellularLocation>
</comment>
<dbReference type="GO" id="GO:0000428">
    <property type="term" value="C:DNA-directed RNA polymerase complex"/>
    <property type="evidence" value="ECO:0007669"/>
    <property type="project" value="UniProtKB-KW"/>
</dbReference>
<feature type="binding site" evidence="13">
    <location>
        <position position="69"/>
    </location>
    <ligand>
        <name>Zn(2+)</name>
        <dbReference type="ChEBI" id="CHEBI:29105"/>
        <label>1</label>
    </ligand>
</feature>
<comment type="subunit">
    <text evidence="13">Part of the RNA polymerase complex.</text>
</comment>
<feature type="compositionally biased region" description="Basic and acidic residues" evidence="15">
    <location>
        <begin position="938"/>
        <end position="947"/>
    </location>
</feature>
<feature type="binding site" evidence="13">
    <location>
        <position position="526"/>
    </location>
    <ligand>
        <name>Mg(2+)</name>
        <dbReference type="ChEBI" id="CHEBI:18420"/>
    </ligand>
</feature>
<dbReference type="GO" id="GO:0008270">
    <property type="term" value="F:zinc ion binding"/>
    <property type="evidence" value="ECO:0007669"/>
    <property type="project" value="UniProtKB-UniRule"/>
</dbReference>
<dbReference type="EMBL" id="JBHSKV010000008">
    <property type="protein sequence ID" value="MFC5134299.1"/>
    <property type="molecule type" value="Genomic_DNA"/>
</dbReference>
<comment type="cofactor">
    <cofactor evidence="13">
        <name>Mg(2+)</name>
        <dbReference type="ChEBI" id="CHEBI:18420"/>
    </cofactor>
</comment>
<feature type="domain" description="RNA polymerase N-terminal" evidence="16">
    <location>
        <begin position="274"/>
        <end position="578"/>
    </location>
</feature>
<dbReference type="InterPro" id="IPR038120">
    <property type="entry name" value="Rpb1_funnel_sf"/>
</dbReference>
<evidence type="ECO:0000256" key="8">
    <source>
        <dbReference type="ARBA" id="ARBA00022842"/>
    </source>
</evidence>
<gene>
    <name evidence="13" type="primary">rpo1N</name>
    <name evidence="13" type="synonym">rpoA1</name>
    <name evidence="17" type="ORF">ACFPJA_06140</name>
</gene>
<evidence type="ECO:0000256" key="3">
    <source>
        <dbReference type="ARBA" id="ARBA00022490"/>
    </source>
</evidence>
<dbReference type="AlphaFoldDB" id="A0ABD5QPZ0"/>
<dbReference type="InterPro" id="IPR001387">
    <property type="entry name" value="Cro/C1-type_HTH"/>
</dbReference>
<protein>
    <recommendedName>
        <fullName evidence="13">DNA-directed RNA polymerase subunit Rpo1N</fullName>
        <ecNumber evidence="13">2.7.7.6</ecNumber>
    </recommendedName>
    <alternativeName>
        <fullName evidence="13">DNA-directed RNA polymerase subunit A'</fullName>
    </alternativeName>
</protein>
<dbReference type="GO" id="GO:0006351">
    <property type="term" value="P:DNA-templated transcription"/>
    <property type="evidence" value="ECO:0007669"/>
    <property type="project" value="UniProtKB-UniRule"/>
</dbReference>
<dbReference type="InterPro" id="IPR007081">
    <property type="entry name" value="RNA_pol_Rpb1_5"/>
</dbReference>
<feature type="binding site" evidence="13">
    <location>
        <position position="72"/>
    </location>
    <ligand>
        <name>Zn(2+)</name>
        <dbReference type="ChEBI" id="CHEBI:29105"/>
        <label>1</label>
    </ligand>
</feature>
<dbReference type="RefSeq" id="WP_122105402.1">
    <property type="nucleotide sequence ID" value="NZ_JBHSKV010000008.1"/>
</dbReference>
<comment type="cofactor">
    <cofactor evidence="13">
        <name>Zn(2+)</name>
        <dbReference type="ChEBI" id="CHEBI:29105"/>
    </cofactor>
    <text evidence="13">Binds at least 2 Zn(2+) per subunit.</text>
</comment>
<evidence type="ECO:0000313" key="17">
    <source>
        <dbReference type="EMBL" id="MFC5134299.1"/>
    </source>
</evidence>
<dbReference type="Gene3D" id="4.10.860.120">
    <property type="entry name" value="RNA polymerase II, clamp domain"/>
    <property type="match status" value="2"/>
</dbReference>
<dbReference type="CDD" id="cd00093">
    <property type="entry name" value="HTH_XRE"/>
    <property type="match status" value="1"/>
</dbReference>
<evidence type="ECO:0000256" key="4">
    <source>
        <dbReference type="ARBA" id="ARBA00022679"/>
    </source>
</evidence>
<comment type="similarity">
    <text evidence="1 13 14">Belongs to the RNA polymerase beta' chain family.</text>
</comment>
<comment type="function">
    <text evidence="14">DNA-dependent RNA polymerase catalyzes the transcription of DNA into RNA using the four ribonucleoside triphosphates as substrates.</text>
</comment>
<feature type="binding site" evidence="13">
    <location>
        <position position="59"/>
    </location>
    <ligand>
        <name>Zn(2+)</name>
        <dbReference type="ChEBI" id="CHEBI:29105"/>
        <label>1</label>
    </ligand>
</feature>
<evidence type="ECO:0000256" key="7">
    <source>
        <dbReference type="ARBA" id="ARBA00022833"/>
    </source>
</evidence>
<evidence type="ECO:0000256" key="10">
    <source>
        <dbReference type="ARBA" id="ARBA00023163"/>
    </source>
</evidence>
<comment type="function">
    <text evidence="12 13">DNA-dependent RNA polymerase (RNAP) catalyzes the transcription of DNA into RNA using the four ribonucleoside triphosphates as substrates. Forms the clamp head domain.</text>
</comment>
<dbReference type="InterPro" id="IPR000722">
    <property type="entry name" value="RNA_pol_asu"/>
</dbReference>
<feature type="region of interest" description="Disordered" evidence="15">
    <location>
        <begin position="938"/>
        <end position="975"/>
    </location>
</feature>
<dbReference type="PANTHER" id="PTHR19376:SF32">
    <property type="entry name" value="DNA-DIRECTED RNA POLYMERASE III SUBUNIT RPC1"/>
    <property type="match status" value="1"/>
</dbReference>
<evidence type="ECO:0000313" key="18">
    <source>
        <dbReference type="Proteomes" id="UP001596145"/>
    </source>
</evidence>
<evidence type="ECO:0000256" key="9">
    <source>
        <dbReference type="ARBA" id="ARBA00023125"/>
    </source>
</evidence>
<dbReference type="Pfam" id="PF04997">
    <property type="entry name" value="RNA_pol_Rpb1_1"/>
    <property type="match status" value="1"/>
</dbReference>
<evidence type="ECO:0000256" key="14">
    <source>
        <dbReference type="RuleBase" id="RU004279"/>
    </source>
</evidence>
<feature type="binding site" evidence="13">
    <location>
        <position position="146"/>
    </location>
    <ligand>
        <name>Zn(2+)</name>
        <dbReference type="ChEBI" id="CHEBI:29105"/>
        <label>2</label>
    </ligand>
</feature>
<proteinExistence type="inferred from homology"/>
<evidence type="ECO:0000256" key="1">
    <source>
        <dbReference type="ARBA" id="ARBA00006460"/>
    </source>
</evidence>
<feature type="binding site" evidence="13">
    <location>
        <position position="528"/>
    </location>
    <ligand>
        <name>Mg(2+)</name>
        <dbReference type="ChEBI" id="CHEBI:18420"/>
    </ligand>
</feature>
<dbReference type="Proteomes" id="UP001596145">
    <property type="component" value="Unassembled WGS sequence"/>
</dbReference>
<evidence type="ECO:0000256" key="12">
    <source>
        <dbReference type="ARBA" id="ARBA00053389"/>
    </source>
</evidence>
<dbReference type="Pfam" id="PF00623">
    <property type="entry name" value="RNA_pol_Rpb1_2"/>
    <property type="match status" value="1"/>
</dbReference>
<organism evidence="17 18">
    <name type="scientific">Halorubrum glutamatedens</name>
    <dbReference type="NCBI Taxonomy" id="2707018"/>
    <lineage>
        <taxon>Archaea</taxon>
        <taxon>Methanobacteriati</taxon>
        <taxon>Methanobacteriota</taxon>
        <taxon>Stenosarchaea group</taxon>
        <taxon>Halobacteria</taxon>
        <taxon>Halobacteriales</taxon>
        <taxon>Haloferacaceae</taxon>
        <taxon>Halorubrum</taxon>
    </lineage>
</organism>
<dbReference type="Gene3D" id="6.10.250.2940">
    <property type="match status" value="1"/>
</dbReference>
<dbReference type="Pfam" id="PF05000">
    <property type="entry name" value="RNA_pol_Rpb1_4"/>
    <property type="match status" value="1"/>
</dbReference>
<feature type="binding site" evidence="13">
    <location>
        <position position="99"/>
    </location>
    <ligand>
        <name>Zn(2+)</name>
        <dbReference type="ChEBI" id="CHEBI:29105"/>
        <label>2</label>
    </ligand>
</feature>
<dbReference type="GO" id="GO:0003677">
    <property type="term" value="F:DNA binding"/>
    <property type="evidence" value="ECO:0007669"/>
    <property type="project" value="UniProtKB-UniRule"/>
</dbReference>
<evidence type="ECO:0000256" key="15">
    <source>
        <dbReference type="SAM" id="MobiDB-lite"/>
    </source>
</evidence>
<evidence type="ECO:0000256" key="5">
    <source>
        <dbReference type="ARBA" id="ARBA00022695"/>
    </source>
</evidence>
<dbReference type="NCBIfam" id="TIGR02390">
    <property type="entry name" value="RNA_pol_rpoA1"/>
    <property type="match status" value="1"/>
</dbReference>
<keyword evidence="7 13" id="KW-0862">Zinc</keyword>
<dbReference type="GO" id="GO:0003899">
    <property type="term" value="F:DNA-directed RNA polymerase activity"/>
    <property type="evidence" value="ECO:0007669"/>
    <property type="project" value="UniProtKB-UniRule"/>
</dbReference>
<dbReference type="FunFam" id="2.40.40.20:FF:000019">
    <property type="entry name" value="DNA-directed RNA polymerase II subunit RPB1"/>
    <property type="match status" value="1"/>
</dbReference>
<sequence length="975" mass="108451">MQTPKVLGGIDFGLMDPETYRDMSATKVITADTYDDDGYPIDMGLMDPRLGVIDPGLECRTCGSHSGSCNGHFGHIELAAPVIHVGFTKLIRRLLRSTCRECGKLALTEAEREEFQERLERAEELGEDPHDVLKAAVRQARKASTCPYCGEPQADIKHEKPTTYYEVQDVLSGDYSEHIAAAMQPDEEEDDPGTSPQELAEKTDISLERINEIMAGEFRPRKEDRRAIEKALDIDLTEEDMNKLMPSDVRDWFEDIPDEDLEVLGIDSEHSRPEWMILTVLPVPPVTTRPSITLDNGQRSEDDLTHKLVDIIRINQRFMENREAGAPQLIIEDLWELLQYHVTTFVDNEISGTPPARHRSGRPLKTLSQRLKGKEGRFRGSLSGKRVNFSARTVISPDPTLSLNEVGVPDRVAKEMTQTLNVTERNVEDARQYVRNGPEAHPGANYVRRPDGRRLKVTEKNCEELAEKVEPGWEVNRHLVDGDIVIFNRQPSLHRMSIMAHEVVVMPYKTFRLNTVVCPPYNADFDGDEMNMHALQNEEARAEARVLMRVQEQILSPRFGGNIIGAIQDHISGTYLLTHANPEFTETQALDLLRATRVDELPEADGVDDEGREFWTGRTLFSELLPDDLSLEFTSSTGDAVLIEDGQLVEGTIDEDAVGAFGGEVVDTLTKQYGETRARVFINEIASLAMRAIMHFGFSIGIDDESIPPAAEEQVDEAIGSAYDRVNELIETYRAGELESLPGRSVDETLEMKIMQTLGKARDSAGEIADQHFGDDNPAVVMARSGARGSMLNLTQMAGSVGQQAVRGERINRGYEDRTLAHYEADDLSAEAHGFVENSYRGGLTPEEFFFHAMGGREGLVDTAVRTSKSGYLQRRLINALSELEAQYDGTVRDTSGRIVQFEFGEDGTSPIKVSSGEGDGIDVDGIADRVLESEFASDDEKERFLGERTPPTNLSEHAGPGLNKADELGVESDD</sequence>
<dbReference type="Pfam" id="PF04998">
    <property type="entry name" value="RNA_pol_Rpb1_5"/>
    <property type="match status" value="1"/>
</dbReference>
<keyword evidence="5 13" id="KW-0548">Nucleotidyltransferase</keyword>
<dbReference type="InterPro" id="IPR042102">
    <property type="entry name" value="RNA_pol_Rpb1_3_sf"/>
</dbReference>
<accession>A0ABD5QPZ0</accession>
<evidence type="ECO:0000256" key="11">
    <source>
        <dbReference type="ARBA" id="ARBA00048552"/>
    </source>
</evidence>
<dbReference type="InterPro" id="IPR006592">
    <property type="entry name" value="RNA_pol_N"/>
</dbReference>
<keyword evidence="10 13" id="KW-0804">Transcription</keyword>
<dbReference type="Gene3D" id="1.10.274.100">
    <property type="entry name" value="RNA polymerase Rpb1, domain 3"/>
    <property type="match status" value="1"/>
</dbReference>
<dbReference type="InterPro" id="IPR044893">
    <property type="entry name" value="RNA_pol_Rpb1_clamp_domain"/>
</dbReference>
<evidence type="ECO:0000256" key="2">
    <source>
        <dbReference type="ARBA" id="ARBA00022478"/>
    </source>
</evidence>
<dbReference type="EC" id="2.7.7.6" evidence="13"/>
<keyword evidence="9 13" id="KW-0238">DNA-binding</keyword>
<dbReference type="GO" id="GO:0005737">
    <property type="term" value="C:cytoplasm"/>
    <property type="evidence" value="ECO:0007669"/>
    <property type="project" value="UniProtKB-SubCell"/>
</dbReference>
<evidence type="ECO:0000256" key="6">
    <source>
        <dbReference type="ARBA" id="ARBA00022723"/>
    </source>
</evidence>
<dbReference type="InterPro" id="IPR007066">
    <property type="entry name" value="RNA_pol_Rpb1_3"/>
</dbReference>
<comment type="caution">
    <text evidence="17">The sequence shown here is derived from an EMBL/GenBank/DDBJ whole genome shotgun (WGS) entry which is preliminary data.</text>
</comment>
<feature type="binding site" evidence="13">
    <location>
        <position position="149"/>
    </location>
    <ligand>
        <name>Zn(2+)</name>
        <dbReference type="ChEBI" id="CHEBI:29105"/>
        <label>2</label>
    </ligand>
</feature>
<dbReference type="InterPro" id="IPR045867">
    <property type="entry name" value="DNA-dir_RpoC_beta_prime"/>
</dbReference>
<dbReference type="Gene3D" id="3.30.1490.180">
    <property type="entry name" value="RNA polymerase ii"/>
    <property type="match status" value="1"/>
</dbReference>
<evidence type="ECO:0000259" key="16">
    <source>
        <dbReference type="SMART" id="SM00663"/>
    </source>
</evidence>
<evidence type="ECO:0000256" key="13">
    <source>
        <dbReference type="HAMAP-Rule" id="MF_00863"/>
    </source>
</evidence>
<keyword evidence="4 13" id="KW-0808">Transferase</keyword>
<keyword evidence="8 13" id="KW-0460">Magnesium</keyword>
<keyword evidence="18" id="KW-1185">Reference proteome</keyword>
<keyword evidence="3 13" id="KW-0963">Cytoplasm</keyword>
<dbReference type="SMART" id="SM00663">
    <property type="entry name" value="RPOLA_N"/>
    <property type="match status" value="1"/>
</dbReference>
<feature type="binding site" evidence="13">
    <location>
        <position position="102"/>
    </location>
    <ligand>
        <name>Zn(2+)</name>
        <dbReference type="ChEBI" id="CHEBI:29105"/>
        <label>2</label>
    </ligand>
</feature>
<name>A0ABD5QPZ0_9EURY</name>
<comment type="catalytic activity">
    <reaction evidence="11 13 14">
        <text>RNA(n) + a ribonucleoside 5'-triphosphate = RNA(n+1) + diphosphate</text>
        <dbReference type="Rhea" id="RHEA:21248"/>
        <dbReference type="Rhea" id="RHEA-COMP:14527"/>
        <dbReference type="Rhea" id="RHEA-COMP:17342"/>
        <dbReference type="ChEBI" id="CHEBI:33019"/>
        <dbReference type="ChEBI" id="CHEBI:61557"/>
        <dbReference type="ChEBI" id="CHEBI:140395"/>
        <dbReference type="EC" id="2.7.7.6"/>
    </reaction>
</comment>
<keyword evidence="6 13" id="KW-0479">Metal-binding</keyword>